<feature type="region of interest" description="Disordered" evidence="3">
    <location>
        <begin position="821"/>
        <end position="854"/>
    </location>
</feature>
<evidence type="ECO:0000256" key="1">
    <source>
        <dbReference type="ARBA" id="ARBA00006993"/>
    </source>
</evidence>
<name>A0ABC8RZQ3_9AQUA</name>
<proteinExistence type="inferred from homology"/>
<feature type="compositionally biased region" description="Basic and acidic residues" evidence="3">
    <location>
        <begin position="845"/>
        <end position="854"/>
    </location>
</feature>
<feature type="region of interest" description="Disordered" evidence="3">
    <location>
        <begin position="182"/>
        <end position="204"/>
    </location>
</feature>
<gene>
    <name evidence="5" type="ORF">ILEXP_LOCUS18608</name>
</gene>
<evidence type="ECO:0000256" key="2">
    <source>
        <dbReference type="RuleBase" id="RU367034"/>
    </source>
</evidence>
<dbReference type="Gene3D" id="6.10.280.150">
    <property type="match status" value="2"/>
</dbReference>
<reference evidence="5 6" key="1">
    <citation type="submission" date="2024-02" db="EMBL/GenBank/DDBJ databases">
        <authorList>
            <person name="Vignale AGUSTIN F."/>
            <person name="Sosa J E."/>
            <person name="Modenutti C."/>
        </authorList>
    </citation>
    <scope>NUCLEOTIDE SEQUENCE [LARGE SCALE GENOMIC DNA]</scope>
</reference>
<comment type="subcellular location">
    <subcellularLocation>
        <location evidence="2">Cytoplasm</location>
        <location evidence="2">Cytoskeleton</location>
    </subcellularLocation>
</comment>
<dbReference type="PROSITE" id="PS51082">
    <property type="entry name" value="WH2"/>
    <property type="match status" value="1"/>
</dbReference>
<dbReference type="InterPro" id="IPR028288">
    <property type="entry name" value="SCAR/WAVE_fam"/>
</dbReference>
<keyword evidence="2" id="KW-0206">Cytoskeleton</keyword>
<evidence type="ECO:0000313" key="5">
    <source>
        <dbReference type="EMBL" id="CAK9150456.1"/>
    </source>
</evidence>
<feature type="compositionally biased region" description="Basic residues" evidence="3">
    <location>
        <begin position="185"/>
        <end position="199"/>
    </location>
</feature>
<evidence type="ECO:0000259" key="4">
    <source>
        <dbReference type="PROSITE" id="PS51082"/>
    </source>
</evidence>
<feature type="region of interest" description="Disordered" evidence="3">
    <location>
        <begin position="587"/>
        <end position="617"/>
    </location>
</feature>
<evidence type="ECO:0000313" key="6">
    <source>
        <dbReference type="Proteomes" id="UP001642360"/>
    </source>
</evidence>
<organism evidence="5 6">
    <name type="scientific">Ilex paraguariensis</name>
    <name type="common">yerba mate</name>
    <dbReference type="NCBI Taxonomy" id="185542"/>
    <lineage>
        <taxon>Eukaryota</taxon>
        <taxon>Viridiplantae</taxon>
        <taxon>Streptophyta</taxon>
        <taxon>Embryophyta</taxon>
        <taxon>Tracheophyta</taxon>
        <taxon>Spermatophyta</taxon>
        <taxon>Magnoliopsida</taxon>
        <taxon>eudicotyledons</taxon>
        <taxon>Gunneridae</taxon>
        <taxon>Pentapetalae</taxon>
        <taxon>asterids</taxon>
        <taxon>campanulids</taxon>
        <taxon>Aquifoliales</taxon>
        <taxon>Aquifoliaceae</taxon>
        <taxon>Ilex</taxon>
    </lineage>
</organism>
<comment type="function">
    <text evidence="2">Involved in regulation of actin and microtubule organization. Part of a WAVE complex that activates the Arp2/3 complex.</text>
</comment>
<feature type="compositionally biased region" description="Low complexity" evidence="3">
    <location>
        <begin position="456"/>
        <end position="467"/>
    </location>
</feature>
<sequence length="1553" mass="170341">MPLSRYQIRNEFSLADPELYREAEKDDPEALLEGVAMAALVGVLRQLGDLAEFAAEIFHNLHEEVMATAARGHSLKVRVQQLEAEFPSFEKTFLCQTNHSSFFHNAGVDWHPNLHMDQNLMTQEDLPRFIMDSYEECRGPPRLFLLDKFDVAGAGACLKRYTDPSFFKVQASAFEMMKAEVQREKKTRKAKKKGSHRRNGATPEVLPTSHAKLRQLFLEERVENGIGDPARHVKLKRRLNGFPFDSKFGKSYMEKLFKTPSPKHKEIHEISANSSAWKLPPIITSSSGLEVLEISTVSPKRESLQREGSPCSSSNIEGTVLKPWLRQLSVDVTDGVMLTVPEQSSHLEADNILPTLQKFVNEKEIVVDGESKVDGSVHGHQSDDTGREIDNYMDALTTMESEMEIDSEFRAKNGLGLLQNEKQVTDTDANEDQLEVHVSDSQSTRNSTALEDWNTSSRKGISSSSYSDTVSTLAENTPLDKDVAAKVFPSTENFQHEIIGKSSGQLSVNEQVPVPQPPELLVSNGPSVEVGEVPCDRPDFGEMSSSIHCTDLGPKLSPVDPGELLMKGTLVVSELDEIFAECSKPDTKFSEETGNNLSVNLSRTPRSSDVSSQTKDILSPITSVESGPVDELDDEDSIVFPDVSIHFSTILELEATLDKNSNESPLDDMHQTAQAESNYAKILVGDQIKLPHSIISHPEGKPFDVASPEFETCNPNVKPNGTASEVHTVPSDGEVAVASEADPLTSDEEVALNLNPVVESPNTPNFAEQQVLEITGDVPPLNLDSKEVDVSYSEEKTHNGALSTADGEEMSEISPKMDLIGSDAGTFEFPSDISNSPDRASLTEVHSHSEEKKPVTAEAELVLMIPVIASPGNDANNNDADSPSINLKMLHEEPLFSPEDLDRSGLEIFEECLAENYEESNKERESDQQTIASPDLNSILCSTVCCDHFQSELVGSVPDYSLAAETENSLHLDNAPLIPSSSEHSSSDSESKSPQQNEFVENVEDACSSILIQQAVASPVPDSTLYNAVPCDDSDTQCLNSVPDPSLAAEAKNCLHLDNSNKVPSSSEHSGQVSESKSLQQNSLVEITDDLSLPVRDFGEFKIPLYQHIELNADQHGVVSVTKGSLALFSQSKLIQPPNDLDQERHFDAYPEFGPVDLPSHHSMVRGSPQYGRHKLGIPLQAMDSSISIFPDFGLPEATQINLEEMPPMPPLPPVQWRIGKLQHISPASERNAAQYSVDYLPPILSSTAEEKTQLGFLAMQGDIIQPSNPVLPLSAVKDETSQHGHGHLAASLVHSGQFPLQMPTMVNHGNSLDDFLTSGETQSVDPFLTRPVTYAETAQQCFHAEEGQIMQPSVNSVTTLTKTGNAASAYVSGSLHEKPFQHLRQAPETNLEDEKLKQSSGISEGEVRNPCNILESLQSEEYGQLQHVFLTSEGEIAWSAFEDAKPNGNRPMKIPRPRSPLIDAVAAHDKSKLRKAIERVRPQIQKIDERDSLLEQIRAKSFNLKPAVVTRPSIEGPKTNLKVAAILEKANAIRQALAGSDEDDDVDSWSDS</sequence>
<dbReference type="GO" id="GO:0005856">
    <property type="term" value="C:cytoskeleton"/>
    <property type="evidence" value="ECO:0007669"/>
    <property type="project" value="UniProtKB-SubCell"/>
</dbReference>
<dbReference type="Gene3D" id="1.20.5.340">
    <property type="match status" value="1"/>
</dbReference>
<evidence type="ECO:0000256" key="3">
    <source>
        <dbReference type="SAM" id="MobiDB-lite"/>
    </source>
</evidence>
<dbReference type="GO" id="GO:0030036">
    <property type="term" value="P:actin cytoskeleton organization"/>
    <property type="evidence" value="ECO:0007669"/>
    <property type="project" value="UniProtKB-UniRule"/>
</dbReference>
<feature type="region of interest" description="Disordered" evidence="3">
    <location>
        <begin position="1059"/>
        <end position="1081"/>
    </location>
</feature>
<feature type="compositionally biased region" description="Polar residues" evidence="3">
    <location>
        <begin position="439"/>
        <end position="455"/>
    </location>
</feature>
<feature type="region of interest" description="Disordered" evidence="3">
    <location>
        <begin position="973"/>
        <end position="999"/>
    </location>
</feature>
<dbReference type="PANTHER" id="PTHR12902:SF1">
    <property type="entry name" value="WISKOTT-ALDRICH SYNDROME PROTEIN FAMILY MEMBER"/>
    <property type="match status" value="1"/>
</dbReference>
<feature type="domain" description="WH2" evidence="4">
    <location>
        <begin position="1490"/>
        <end position="1508"/>
    </location>
</feature>
<dbReference type="InterPro" id="IPR003124">
    <property type="entry name" value="WH2_dom"/>
</dbReference>
<accession>A0ABC8RZQ3</accession>
<feature type="compositionally biased region" description="Low complexity" evidence="3">
    <location>
        <begin position="1065"/>
        <end position="1078"/>
    </location>
</feature>
<comment type="caution">
    <text evidence="5">The sequence shown here is derived from an EMBL/GenBank/DDBJ whole genome shotgun (WGS) entry which is preliminary data.</text>
</comment>
<feature type="compositionally biased region" description="Polar residues" evidence="3">
    <location>
        <begin position="592"/>
        <end position="617"/>
    </location>
</feature>
<dbReference type="Proteomes" id="UP001642360">
    <property type="component" value="Unassembled WGS sequence"/>
</dbReference>
<comment type="similarity">
    <text evidence="1 2">Belongs to the SCAR/WAVE family.</text>
</comment>
<keyword evidence="6" id="KW-1185">Reference proteome</keyword>
<keyword evidence="2" id="KW-0009">Actin-binding</keyword>
<dbReference type="EMBL" id="CAUOFW020002036">
    <property type="protein sequence ID" value="CAK9150456.1"/>
    <property type="molecule type" value="Genomic_DNA"/>
</dbReference>
<dbReference type="GO" id="GO:0003779">
    <property type="term" value="F:actin binding"/>
    <property type="evidence" value="ECO:0007669"/>
    <property type="project" value="UniProtKB-UniRule"/>
</dbReference>
<protein>
    <recommendedName>
        <fullName evidence="2">Protein SCAR</fullName>
    </recommendedName>
    <alternativeName>
        <fullName evidence="2">Protein WAVE</fullName>
    </alternativeName>
</protein>
<dbReference type="PANTHER" id="PTHR12902">
    <property type="entry name" value="WASP-1"/>
    <property type="match status" value="1"/>
</dbReference>
<keyword evidence="2" id="KW-0963">Cytoplasm</keyword>
<feature type="region of interest" description="Disordered" evidence="3">
    <location>
        <begin position="438"/>
        <end position="468"/>
    </location>
</feature>